<dbReference type="CDD" id="cd07185">
    <property type="entry name" value="OmpA_C-like"/>
    <property type="match status" value="1"/>
</dbReference>
<dbReference type="PRINTS" id="PR01021">
    <property type="entry name" value="OMPADOMAIN"/>
</dbReference>
<keyword evidence="2 4" id="KW-0472">Membrane</keyword>
<dbReference type="InterPro" id="IPR006664">
    <property type="entry name" value="OMP_bac"/>
</dbReference>
<accession>A0A2S7VKV2</accession>
<dbReference type="GO" id="GO:0009279">
    <property type="term" value="C:cell outer membrane"/>
    <property type="evidence" value="ECO:0007669"/>
    <property type="project" value="UniProtKB-SubCell"/>
</dbReference>
<evidence type="ECO:0000259" key="5">
    <source>
        <dbReference type="PROSITE" id="PS51123"/>
    </source>
</evidence>
<dbReference type="PRINTS" id="PR01023">
    <property type="entry name" value="NAFLGMOTY"/>
</dbReference>
<keyword evidence="6" id="KW-0969">Cilium</keyword>
<protein>
    <submittedName>
        <fullName evidence="6">Flagellar protein MotY</fullName>
    </submittedName>
</protein>
<evidence type="ECO:0000256" key="1">
    <source>
        <dbReference type="ARBA" id="ARBA00004442"/>
    </source>
</evidence>
<name>A0A2S7VKV2_PHOAN</name>
<keyword evidence="6" id="KW-0282">Flagellum</keyword>
<dbReference type="RefSeq" id="WP_105062558.1">
    <property type="nucleotide sequence ID" value="NZ_MSCJ01000003.1"/>
</dbReference>
<dbReference type="EMBL" id="MSCJ01000003">
    <property type="protein sequence ID" value="PQJ62784.1"/>
    <property type="molecule type" value="Genomic_DNA"/>
</dbReference>
<dbReference type="PROSITE" id="PS51123">
    <property type="entry name" value="OMPA_2"/>
    <property type="match status" value="1"/>
</dbReference>
<comment type="subcellular location">
    <subcellularLocation>
        <location evidence="1">Cell outer membrane</location>
    </subcellularLocation>
</comment>
<keyword evidence="6" id="KW-0966">Cell projection</keyword>
<dbReference type="SUPFAM" id="SSF103088">
    <property type="entry name" value="OmpA-like"/>
    <property type="match status" value="1"/>
</dbReference>
<evidence type="ECO:0000313" key="7">
    <source>
        <dbReference type="Proteomes" id="UP000238730"/>
    </source>
</evidence>
<dbReference type="InterPro" id="IPR041544">
    <property type="entry name" value="MotY_N"/>
</dbReference>
<comment type="caution">
    <text evidence="6">The sequence shown here is derived from an EMBL/GenBank/DDBJ whole genome shotgun (WGS) entry which is preliminary data.</text>
</comment>
<dbReference type="OrthoDB" id="6905929at2"/>
<dbReference type="InterPro" id="IPR036737">
    <property type="entry name" value="OmpA-like_sf"/>
</dbReference>
<keyword evidence="3" id="KW-0998">Cell outer membrane</keyword>
<dbReference type="InterPro" id="IPR006665">
    <property type="entry name" value="OmpA-like"/>
</dbReference>
<organism evidence="6 7">
    <name type="scientific">Photobacterium angustum</name>
    <dbReference type="NCBI Taxonomy" id="661"/>
    <lineage>
        <taxon>Bacteria</taxon>
        <taxon>Pseudomonadati</taxon>
        <taxon>Pseudomonadota</taxon>
        <taxon>Gammaproteobacteria</taxon>
        <taxon>Vibrionales</taxon>
        <taxon>Vibrionaceae</taxon>
        <taxon>Photobacterium</taxon>
    </lineage>
</organism>
<gene>
    <name evidence="6" type="ORF">BTO08_21465</name>
</gene>
<reference evidence="6 7" key="1">
    <citation type="submission" date="2016-12" db="EMBL/GenBank/DDBJ databases">
        <title>Diversity of luminous bacteria.</title>
        <authorList>
            <person name="Yoshizawa S."/>
            <person name="Kogure K."/>
        </authorList>
    </citation>
    <scope>NUCLEOTIDE SEQUENCE [LARGE SCALE GENOMIC DNA]</scope>
    <source>
        <strain evidence="6 7">LC1-200</strain>
    </source>
</reference>
<proteinExistence type="predicted"/>
<dbReference type="InterPro" id="IPR050330">
    <property type="entry name" value="Bact_OuterMem_StrucFunc"/>
</dbReference>
<dbReference type="Pfam" id="PF18393">
    <property type="entry name" value="MotY_N"/>
    <property type="match status" value="1"/>
</dbReference>
<dbReference type="Gene3D" id="2.60.40.2540">
    <property type="match status" value="1"/>
</dbReference>
<feature type="domain" description="OmpA-like" evidence="5">
    <location>
        <begin position="172"/>
        <end position="290"/>
    </location>
</feature>
<evidence type="ECO:0000313" key="6">
    <source>
        <dbReference type="EMBL" id="PQJ62784.1"/>
    </source>
</evidence>
<dbReference type="AlphaFoldDB" id="A0A2S7VKV2"/>
<dbReference type="Proteomes" id="UP000238730">
    <property type="component" value="Unassembled WGS sequence"/>
</dbReference>
<evidence type="ECO:0000256" key="3">
    <source>
        <dbReference type="ARBA" id="ARBA00023237"/>
    </source>
</evidence>
<evidence type="ECO:0000256" key="4">
    <source>
        <dbReference type="PROSITE-ProRule" id="PRU00473"/>
    </source>
</evidence>
<dbReference type="PANTHER" id="PTHR30329:SF21">
    <property type="entry name" value="LIPOPROTEIN YIAD-RELATED"/>
    <property type="match status" value="1"/>
</dbReference>
<dbReference type="Pfam" id="PF00691">
    <property type="entry name" value="OmpA"/>
    <property type="match status" value="1"/>
</dbReference>
<sequence length="298" mass="33163">MTLIKHTIIFISAIFIALFAPINSIAKELFLPMDLVSWKYKGDKFSCSLSQTISQFGAITFVAKPRQPLGIQVQSYHVKPPYERAILSQVQSPWALNTAPITVDEVDLDKKSGKVSFYTDIETLLEAMAQGNWLGVRLSSSSQHNTFDVTVPSVNMTQAMANFNLCRAKLPAMAYRDARDVVLQFKLGQRVVSSSQKQILADLASYLKHDKNVKRVLIDGHTDNVGSNVANLQISKVRADDVASILRENGVRSSLMEIRSHGSRYPVANNNTQDGKAKNRRVTIRAIRKEDAVKRKGS</sequence>
<dbReference type="PANTHER" id="PTHR30329">
    <property type="entry name" value="STATOR ELEMENT OF FLAGELLAR MOTOR COMPLEX"/>
    <property type="match status" value="1"/>
</dbReference>
<dbReference type="Gene3D" id="3.30.1330.60">
    <property type="entry name" value="OmpA-like domain"/>
    <property type="match status" value="1"/>
</dbReference>
<evidence type="ECO:0000256" key="2">
    <source>
        <dbReference type="ARBA" id="ARBA00023136"/>
    </source>
</evidence>